<dbReference type="SUPFAM" id="SSF46785">
    <property type="entry name" value="Winged helix' DNA-binding domain"/>
    <property type="match status" value="1"/>
</dbReference>
<dbReference type="Proteomes" id="UP000477739">
    <property type="component" value="Unassembled WGS sequence"/>
</dbReference>
<evidence type="ECO:0000256" key="1">
    <source>
        <dbReference type="ARBA" id="ARBA00009437"/>
    </source>
</evidence>
<dbReference type="Pfam" id="PF00126">
    <property type="entry name" value="HTH_1"/>
    <property type="match status" value="1"/>
</dbReference>
<keyword evidence="3" id="KW-0238">DNA-binding</keyword>
<reference evidence="6 7" key="1">
    <citation type="submission" date="2019-11" db="EMBL/GenBank/DDBJ databases">
        <title>Escherichia alba sp. nov. isolated from the gut of plastic-eating superworms Zophobas atratus.</title>
        <authorList>
            <person name="Yang Y."/>
        </authorList>
    </citation>
    <scope>NUCLEOTIDE SEQUENCE [LARGE SCALE GENOMIC DNA]</scope>
    <source>
        <strain evidence="7">BIT-B35</strain>
    </source>
</reference>
<gene>
    <name evidence="6" type="ORF">GJV78_17980</name>
</gene>
<dbReference type="Gene3D" id="1.10.10.10">
    <property type="entry name" value="Winged helix-like DNA-binding domain superfamily/Winged helix DNA-binding domain"/>
    <property type="match status" value="1"/>
</dbReference>
<proteinExistence type="inferred from homology"/>
<dbReference type="InterPro" id="IPR036388">
    <property type="entry name" value="WH-like_DNA-bd_sf"/>
</dbReference>
<dbReference type="GO" id="GO:0000976">
    <property type="term" value="F:transcription cis-regulatory region binding"/>
    <property type="evidence" value="ECO:0007669"/>
    <property type="project" value="TreeGrafter"/>
</dbReference>
<dbReference type="AlphaFoldDB" id="A0A6L6IMM4"/>
<sequence length="290" mass="32606">MFFSRQIHQFIAIARTGSFIKAASEISLTPSALSHGIHELEQRLGKKLIVRKKYGAFLTRYGKKLYGEIAPLYDMGIKISNRAKSDKPKIVICVDGLLNPSLPKKLSYLFDAYGDSIEVISSNSLTPLADVIDEKCDVLLDASFGLENNTLKNLYKIALPPERIGIIASDKIKNKYKNAVSMLKGEKIFQSNTSLQHKVFRKFKEMLSANSIESTFIGLPDIFDVIGELSLDMGISIVSDRAFTHPAFSDVNFNFIELPPELDFIINRALYFKRERFDELDGVLTCIQKP</sequence>
<dbReference type="RefSeq" id="WP_155109613.1">
    <property type="nucleotide sequence ID" value="NZ_WMJZ01000029.1"/>
</dbReference>
<feature type="domain" description="HTH lysR-type" evidence="5">
    <location>
        <begin position="5"/>
        <end position="59"/>
    </location>
</feature>
<dbReference type="InterPro" id="IPR000847">
    <property type="entry name" value="LysR_HTH_N"/>
</dbReference>
<evidence type="ECO:0000313" key="6">
    <source>
        <dbReference type="EMBL" id="MTH48112.1"/>
    </source>
</evidence>
<evidence type="ECO:0000256" key="2">
    <source>
        <dbReference type="ARBA" id="ARBA00023015"/>
    </source>
</evidence>
<comment type="caution">
    <text evidence="6">The sequence shown here is derived from an EMBL/GenBank/DDBJ whole genome shotgun (WGS) entry which is preliminary data.</text>
</comment>
<dbReference type="OrthoDB" id="155872at2"/>
<dbReference type="PROSITE" id="PS50931">
    <property type="entry name" value="HTH_LYSR"/>
    <property type="match status" value="1"/>
</dbReference>
<evidence type="ECO:0000313" key="7">
    <source>
        <dbReference type="Proteomes" id="UP000477739"/>
    </source>
</evidence>
<evidence type="ECO:0000259" key="5">
    <source>
        <dbReference type="PROSITE" id="PS50931"/>
    </source>
</evidence>
<dbReference type="EMBL" id="WMJZ01000029">
    <property type="protein sequence ID" value="MTH48112.1"/>
    <property type="molecule type" value="Genomic_DNA"/>
</dbReference>
<dbReference type="PANTHER" id="PTHR30126:SF40">
    <property type="entry name" value="HTH-TYPE TRANSCRIPTIONAL REGULATOR GLTR"/>
    <property type="match status" value="1"/>
</dbReference>
<dbReference type="GO" id="GO:0003700">
    <property type="term" value="F:DNA-binding transcription factor activity"/>
    <property type="evidence" value="ECO:0007669"/>
    <property type="project" value="InterPro"/>
</dbReference>
<keyword evidence="7" id="KW-1185">Reference proteome</keyword>
<comment type="similarity">
    <text evidence="1">Belongs to the LysR transcriptional regulatory family.</text>
</comment>
<dbReference type="InterPro" id="IPR036390">
    <property type="entry name" value="WH_DNA-bd_sf"/>
</dbReference>
<dbReference type="PANTHER" id="PTHR30126">
    <property type="entry name" value="HTH-TYPE TRANSCRIPTIONAL REGULATOR"/>
    <property type="match status" value="1"/>
</dbReference>
<protein>
    <submittedName>
        <fullName evidence="6">LysR family transcriptional regulator</fullName>
    </submittedName>
</protein>
<accession>A0A6L6IMM4</accession>
<keyword evidence="4" id="KW-0804">Transcription</keyword>
<organism evidence="6 7">
    <name type="scientific">Intestinirhabdus alba</name>
    <dbReference type="NCBI Taxonomy" id="2899544"/>
    <lineage>
        <taxon>Bacteria</taxon>
        <taxon>Pseudomonadati</taxon>
        <taxon>Pseudomonadota</taxon>
        <taxon>Gammaproteobacteria</taxon>
        <taxon>Enterobacterales</taxon>
        <taxon>Enterobacteriaceae</taxon>
        <taxon>Intestinirhabdus</taxon>
    </lineage>
</organism>
<name>A0A6L6IMM4_9ENTR</name>
<evidence type="ECO:0000256" key="3">
    <source>
        <dbReference type="ARBA" id="ARBA00023125"/>
    </source>
</evidence>
<evidence type="ECO:0000256" key="4">
    <source>
        <dbReference type="ARBA" id="ARBA00023163"/>
    </source>
</evidence>
<keyword evidence="2" id="KW-0805">Transcription regulation</keyword>